<evidence type="ECO:0000256" key="3">
    <source>
        <dbReference type="ARBA" id="ARBA00023163"/>
    </source>
</evidence>
<evidence type="ECO:0000313" key="6">
    <source>
        <dbReference type="EMBL" id="RPD98067.1"/>
    </source>
</evidence>
<dbReference type="GO" id="GO:0003677">
    <property type="term" value="F:DNA binding"/>
    <property type="evidence" value="ECO:0007669"/>
    <property type="project" value="UniProtKB-UniRule"/>
</dbReference>
<dbReference type="RefSeq" id="WP_123801916.1">
    <property type="nucleotide sequence ID" value="NZ_RMVG01000013.1"/>
</dbReference>
<feature type="DNA-binding region" description="H-T-H motif" evidence="4">
    <location>
        <begin position="42"/>
        <end position="61"/>
    </location>
</feature>
<dbReference type="InterPro" id="IPR009057">
    <property type="entry name" value="Homeodomain-like_sf"/>
</dbReference>
<evidence type="ECO:0000259" key="5">
    <source>
        <dbReference type="PROSITE" id="PS50977"/>
    </source>
</evidence>
<evidence type="ECO:0000256" key="2">
    <source>
        <dbReference type="ARBA" id="ARBA00023125"/>
    </source>
</evidence>
<dbReference type="Pfam" id="PF00440">
    <property type="entry name" value="TetR_N"/>
    <property type="match status" value="1"/>
</dbReference>
<keyword evidence="2 4" id="KW-0238">DNA-binding</keyword>
<dbReference type="PANTHER" id="PTHR47506:SF10">
    <property type="entry name" value="TRANSCRIPTIONAL REGULATORY PROTEIN"/>
    <property type="match status" value="1"/>
</dbReference>
<name>A0A3N4NTR3_9GAMM</name>
<dbReference type="Gene3D" id="1.10.10.60">
    <property type="entry name" value="Homeodomain-like"/>
    <property type="match status" value="1"/>
</dbReference>
<dbReference type="AlphaFoldDB" id="A0A3N4NTR3"/>
<gene>
    <name evidence="6" type="ORF">BBB56_15995</name>
</gene>
<dbReference type="Proteomes" id="UP000281332">
    <property type="component" value="Unassembled WGS sequence"/>
</dbReference>
<dbReference type="InterPro" id="IPR036271">
    <property type="entry name" value="Tet_transcr_reg_TetR-rel_C_sf"/>
</dbReference>
<feature type="domain" description="HTH tetR-type" evidence="5">
    <location>
        <begin position="19"/>
        <end position="79"/>
    </location>
</feature>
<reference evidence="6 7" key="1">
    <citation type="submission" date="2018-11" db="EMBL/GenBank/DDBJ databases">
        <title>Whole genome sequencing of Pantoea sp. RIT388.</title>
        <authorList>
            <person name="Gan H.M."/>
            <person name="Hudson A.O."/>
        </authorList>
    </citation>
    <scope>NUCLEOTIDE SEQUENCE [LARGE SCALE GENOMIC DNA]</scope>
    <source>
        <strain evidence="6 7">RIT388</strain>
    </source>
</reference>
<proteinExistence type="predicted"/>
<accession>A0A3N4NTR3</accession>
<organism evidence="6 7">
    <name type="scientific">Candidatus Pantoea deserta</name>
    <dbReference type="NCBI Taxonomy" id="1869313"/>
    <lineage>
        <taxon>Bacteria</taxon>
        <taxon>Pseudomonadati</taxon>
        <taxon>Pseudomonadota</taxon>
        <taxon>Gammaproteobacteria</taxon>
        <taxon>Enterobacterales</taxon>
        <taxon>Erwiniaceae</taxon>
        <taxon>Pantoea</taxon>
    </lineage>
</organism>
<comment type="caution">
    <text evidence="6">The sequence shown here is derived from an EMBL/GenBank/DDBJ whole genome shotgun (WGS) entry which is preliminary data.</text>
</comment>
<dbReference type="PANTHER" id="PTHR47506">
    <property type="entry name" value="TRANSCRIPTIONAL REGULATORY PROTEIN"/>
    <property type="match status" value="1"/>
</dbReference>
<dbReference type="InterPro" id="IPR011075">
    <property type="entry name" value="TetR_C"/>
</dbReference>
<dbReference type="Pfam" id="PF16925">
    <property type="entry name" value="TetR_C_13"/>
    <property type="match status" value="1"/>
</dbReference>
<keyword evidence="7" id="KW-1185">Reference proteome</keyword>
<dbReference type="Gene3D" id="1.10.357.10">
    <property type="entry name" value="Tetracycline Repressor, domain 2"/>
    <property type="match status" value="1"/>
</dbReference>
<dbReference type="InterPro" id="IPR001647">
    <property type="entry name" value="HTH_TetR"/>
</dbReference>
<dbReference type="InterPro" id="IPR023772">
    <property type="entry name" value="DNA-bd_HTH_TetR-type_CS"/>
</dbReference>
<protein>
    <submittedName>
        <fullName evidence="6">TetR/AcrR family transcriptional regulator</fullName>
    </submittedName>
</protein>
<dbReference type="OrthoDB" id="270177at2"/>
<evidence type="ECO:0000256" key="1">
    <source>
        <dbReference type="ARBA" id="ARBA00023015"/>
    </source>
</evidence>
<dbReference type="SUPFAM" id="SSF48498">
    <property type="entry name" value="Tetracyclin repressor-like, C-terminal domain"/>
    <property type="match status" value="1"/>
</dbReference>
<evidence type="ECO:0000313" key="7">
    <source>
        <dbReference type="Proteomes" id="UP000281332"/>
    </source>
</evidence>
<keyword evidence="3" id="KW-0804">Transcription</keyword>
<dbReference type="SUPFAM" id="SSF46689">
    <property type="entry name" value="Homeodomain-like"/>
    <property type="match status" value="1"/>
</dbReference>
<evidence type="ECO:0000256" key="4">
    <source>
        <dbReference type="PROSITE-ProRule" id="PRU00335"/>
    </source>
</evidence>
<sequence length="213" mass="23521">MTRPKSSSAPARERGRPRAFDTEKALDDAMIVFRQKGFHASSVTDLSEAMGLTAGSIYKAFKDKRTLFLRVFERYISIRNSDLRGRLEHCADGRARIAELLQFYLDSAEEIEGRRGCLVVGSTVELQNLDQDLSELVRQAVLRNRNFLVSLVQQGQQDGSVSARLDAETAAGVLLCVAFGMRVLGKVQDVTNGAETINMLLGILDQGACPIRK</sequence>
<dbReference type="PROSITE" id="PS01081">
    <property type="entry name" value="HTH_TETR_1"/>
    <property type="match status" value="1"/>
</dbReference>
<dbReference type="EMBL" id="RMVG01000013">
    <property type="protein sequence ID" value="RPD98067.1"/>
    <property type="molecule type" value="Genomic_DNA"/>
</dbReference>
<dbReference type="PROSITE" id="PS50977">
    <property type="entry name" value="HTH_TETR_2"/>
    <property type="match status" value="1"/>
</dbReference>
<keyword evidence="1" id="KW-0805">Transcription regulation</keyword>